<evidence type="ECO:0000256" key="4">
    <source>
        <dbReference type="ARBA" id="ARBA00022833"/>
    </source>
</evidence>
<dbReference type="InterPro" id="IPR013647">
    <property type="entry name" value="OligopepF_N_dom"/>
</dbReference>
<comment type="function">
    <text evidence="6">Has oligopeptidase activity and degrades a variety of small bioactive peptides.</text>
</comment>
<dbReference type="OrthoDB" id="9766487at2"/>
<comment type="cofactor">
    <cofactor evidence="6">
        <name>Zn(2+)</name>
        <dbReference type="ChEBI" id="CHEBI:29105"/>
    </cofactor>
    <text evidence="6">Binds 1 zinc ion.</text>
</comment>
<evidence type="ECO:0000313" key="9">
    <source>
        <dbReference type="EMBL" id="RHW52106.1"/>
    </source>
</evidence>
<comment type="similarity">
    <text evidence="6">Belongs to the peptidase M3B family.</text>
</comment>
<dbReference type="Gene3D" id="1.20.140.70">
    <property type="entry name" value="Oligopeptidase f, N-terminal domain"/>
    <property type="match status" value="1"/>
</dbReference>
<keyword evidence="2 6" id="KW-0479">Metal-binding</keyword>
<evidence type="ECO:0000256" key="2">
    <source>
        <dbReference type="ARBA" id="ARBA00022723"/>
    </source>
</evidence>
<evidence type="ECO:0000313" key="10">
    <source>
        <dbReference type="Proteomes" id="UP000284109"/>
    </source>
</evidence>
<keyword evidence="10" id="KW-1185">Reference proteome</keyword>
<protein>
    <recommendedName>
        <fullName evidence="6">Oligopeptidase F</fullName>
        <ecNumber evidence="6">3.4.24.-</ecNumber>
    </recommendedName>
</protein>
<dbReference type="GO" id="GO:0046872">
    <property type="term" value="F:metal ion binding"/>
    <property type="evidence" value="ECO:0007669"/>
    <property type="project" value="UniProtKB-UniRule"/>
</dbReference>
<dbReference type="PANTHER" id="PTHR11804:SF84">
    <property type="entry name" value="SACCHAROLYSIN"/>
    <property type="match status" value="1"/>
</dbReference>
<dbReference type="NCBIfam" id="TIGR00181">
    <property type="entry name" value="pepF"/>
    <property type="match status" value="1"/>
</dbReference>
<dbReference type="Pfam" id="PF08439">
    <property type="entry name" value="Peptidase_M3_N"/>
    <property type="match status" value="1"/>
</dbReference>
<gene>
    <name evidence="9" type="primary">pepF</name>
    <name evidence="9" type="ORF">DS831_01915</name>
</gene>
<dbReference type="InterPro" id="IPR042088">
    <property type="entry name" value="OligoPept_F_C"/>
</dbReference>
<dbReference type="Gene3D" id="1.10.287.830">
    <property type="entry name" value="putative peptidase helix hairpin domain like"/>
    <property type="match status" value="1"/>
</dbReference>
<keyword evidence="4 6" id="KW-0862">Zinc</keyword>
<dbReference type="Proteomes" id="UP000284109">
    <property type="component" value="Unassembled WGS sequence"/>
</dbReference>
<evidence type="ECO:0000259" key="8">
    <source>
        <dbReference type="Pfam" id="PF08439"/>
    </source>
</evidence>
<dbReference type="GO" id="GO:0006518">
    <property type="term" value="P:peptide metabolic process"/>
    <property type="evidence" value="ECO:0007669"/>
    <property type="project" value="TreeGrafter"/>
</dbReference>
<evidence type="ECO:0000256" key="1">
    <source>
        <dbReference type="ARBA" id="ARBA00022670"/>
    </source>
</evidence>
<dbReference type="InterPro" id="IPR001567">
    <property type="entry name" value="Pept_M3A_M3B_dom"/>
</dbReference>
<name>A0A3R6YNV0_9LACO</name>
<evidence type="ECO:0000256" key="6">
    <source>
        <dbReference type="RuleBase" id="RU368091"/>
    </source>
</evidence>
<dbReference type="EMBL" id="QOCR01000001">
    <property type="protein sequence ID" value="RHW52106.1"/>
    <property type="molecule type" value="Genomic_DNA"/>
</dbReference>
<dbReference type="PANTHER" id="PTHR11804">
    <property type="entry name" value="PROTEASE M3 THIMET OLIGOPEPTIDASE-RELATED"/>
    <property type="match status" value="1"/>
</dbReference>
<reference evidence="9 10" key="1">
    <citation type="submission" date="2018-07" db="EMBL/GenBank/DDBJ databases">
        <title>Genome sequences of six Lactobacillus spp. isolated from bumble bee guts.</title>
        <authorList>
            <person name="Motta E.V.S."/>
            <person name="Moran N.A."/>
        </authorList>
    </citation>
    <scope>NUCLEOTIDE SEQUENCE [LARGE SCALE GENOMIC DNA]</scope>
    <source>
        <strain evidence="9 10">BI-1.1</strain>
    </source>
</reference>
<keyword evidence="5 6" id="KW-0482">Metalloprotease</keyword>
<dbReference type="Pfam" id="PF01432">
    <property type="entry name" value="Peptidase_M3"/>
    <property type="match status" value="1"/>
</dbReference>
<feature type="domain" description="Peptidase M3A/M3B catalytic" evidence="7">
    <location>
        <begin position="206"/>
        <end position="585"/>
    </location>
</feature>
<accession>A0A3R6YNV0</accession>
<dbReference type="Gene3D" id="1.10.1370.20">
    <property type="entry name" value="Oligoendopeptidase f, C-terminal domain"/>
    <property type="match status" value="2"/>
</dbReference>
<keyword evidence="1 6" id="KW-0645">Protease</keyword>
<dbReference type="GO" id="GO:0004222">
    <property type="term" value="F:metalloendopeptidase activity"/>
    <property type="evidence" value="ECO:0007669"/>
    <property type="project" value="UniProtKB-UniRule"/>
</dbReference>
<organism evidence="9 10">
    <name type="scientific">Bombilactobacillus bombi</name>
    <dbReference type="NCBI Taxonomy" id="1303590"/>
    <lineage>
        <taxon>Bacteria</taxon>
        <taxon>Bacillati</taxon>
        <taxon>Bacillota</taxon>
        <taxon>Bacilli</taxon>
        <taxon>Lactobacillales</taxon>
        <taxon>Lactobacillaceae</taxon>
        <taxon>Bombilactobacillus</taxon>
    </lineage>
</organism>
<dbReference type="InterPro" id="IPR045090">
    <property type="entry name" value="Pept_M3A_M3B"/>
</dbReference>
<sequence>MNKIQKLPTRAEVPVELTWDLTKIFINDQEFEDNLQQAIDSNQKITSIAGTLAQSASALKKGIDAVLALYRQVEKLAVYASMKSDQDTANNHYQAYQAQVNSLLAQVDANVAFLEPEILAIPPEKLNKFKQDFQLQSYQHFLDMITINRNHVLDAQSEALLSAAGDVMQTASNTFNVLDNSDLKFPVVTDEKGQQYQLSDGVYSRLLESGDQSVRQKAFMALYQVYGQFKNTFATTLAGEVKKNNYLAQVHHYSSAREQAMSQNYIPTTVYDTLITEVNQHLDLLHRYVALRKQILNVSELHMYDMYTPLVGQPPLTYTFSSAKQTAKQALAVLGADYLEHVDEIFNNRDIDVVENQGKVSGAYSGGSYDTAPYELLNWQDNLDNLYTLVHETGHSVHSWYTRHYQPYMYGDYPIFIAEIASTTNENILTEYLLQTQTDPKVRAYVLNYYLDGFKGTIYRQTQFAQFEHFIHQADAQGKALTADYMSSYYEQLNARYYGNDVINDPQIAFEWTRIPHFYMNYYVYQYATGFAAASYLSSQIMQQKPHARDKYLHYLQTGSSEYPIQIMQQAGVDMTKPDYLEVAFATFAQRLDELEKLLSK</sequence>
<dbReference type="SUPFAM" id="SSF55486">
    <property type="entry name" value="Metalloproteases ('zincins'), catalytic domain"/>
    <property type="match status" value="1"/>
</dbReference>
<feature type="domain" description="Oligopeptidase F N-terminal" evidence="8">
    <location>
        <begin position="117"/>
        <end position="185"/>
    </location>
</feature>
<evidence type="ECO:0000256" key="3">
    <source>
        <dbReference type="ARBA" id="ARBA00022801"/>
    </source>
</evidence>
<keyword evidence="3 6" id="KW-0378">Hydrolase</keyword>
<dbReference type="EC" id="3.4.24.-" evidence="6"/>
<proteinExistence type="inferred from homology"/>
<dbReference type="CDD" id="cd09608">
    <property type="entry name" value="M3B_PepF"/>
    <property type="match status" value="1"/>
</dbReference>
<dbReference type="InterPro" id="IPR004438">
    <property type="entry name" value="Peptidase_M3B"/>
</dbReference>
<comment type="caution">
    <text evidence="9">The sequence shown here is derived from an EMBL/GenBank/DDBJ whole genome shotgun (WGS) entry which is preliminary data.</text>
</comment>
<dbReference type="AlphaFoldDB" id="A0A3R6YNV0"/>
<evidence type="ECO:0000259" key="7">
    <source>
        <dbReference type="Pfam" id="PF01432"/>
    </source>
</evidence>
<evidence type="ECO:0000256" key="5">
    <source>
        <dbReference type="ARBA" id="ARBA00023049"/>
    </source>
</evidence>
<dbReference type="GO" id="GO:0006508">
    <property type="term" value="P:proteolysis"/>
    <property type="evidence" value="ECO:0007669"/>
    <property type="project" value="UniProtKB-KW"/>
</dbReference>